<dbReference type="Pfam" id="PF05460">
    <property type="entry name" value="ORC6"/>
    <property type="match status" value="1"/>
</dbReference>
<evidence type="ECO:0000256" key="2">
    <source>
        <dbReference type="ARBA" id="ARBA00010840"/>
    </source>
</evidence>
<dbReference type="FunCoup" id="A0A151ZSS0">
    <property type="interactions" value="125"/>
</dbReference>
<gene>
    <name evidence="9" type="ORF">DLAC_04279</name>
</gene>
<keyword evidence="3" id="KW-0235">DNA replication</keyword>
<organism evidence="9 10">
    <name type="scientific">Tieghemostelium lacteum</name>
    <name type="common">Slime mold</name>
    <name type="synonym">Dictyostelium lacteum</name>
    <dbReference type="NCBI Taxonomy" id="361077"/>
    <lineage>
        <taxon>Eukaryota</taxon>
        <taxon>Amoebozoa</taxon>
        <taxon>Evosea</taxon>
        <taxon>Eumycetozoa</taxon>
        <taxon>Dictyostelia</taxon>
        <taxon>Dictyosteliales</taxon>
        <taxon>Raperosteliaceae</taxon>
        <taxon>Tieghemostelium</taxon>
    </lineage>
</organism>
<keyword evidence="5" id="KW-0539">Nucleus</keyword>
<dbReference type="Proteomes" id="UP000076078">
    <property type="component" value="Unassembled WGS sequence"/>
</dbReference>
<evidence type="ECO:0000256" key="1">
    <source>
        <dbReference type="ARBA" id="ARBA00004123"/>
    </source>
</evidence>
<comment type="similarity">
    <text evidence="2">Belongs to the ORC6 family.</text>
</comment>
<feature type="domain" description="ORC6 second cyclin-like" evidence="8">
    <location>
        <begin position="92"/>
        <end position="181"/>
    </location>
</feature>
<evidence type="ECO:0000259" key="8">
    <source>
        <dbReference type="Pfam" id="PF21913"/>
    </source>
</evidence>
<dbReference type="GO" id="GO:0005664">
    <property type="term" value="C:nuclear origin of replication recognition complex"/>
    <property type="evidence" value="ECO:0007669"/>
    <property type="project" value="InterPro"/>
</dbReference>
<accession>A0A151ZSS0</accession>
<comment type="caution">
    <text evidence="9">The sequence shown here is derived from an EMBL/GenBank/DDBJ whole genome shotgun (WGS) entry which is preliminary data.</text>
</comment>
<keyword evidence="10" id="KW-1185">Reference proteome</keyword>
<dbReference type="PANTHER" id="PTHR13394:SF0">
    <property type="entry name" value="ORIGIN RECOGNITION COMPLEX SUBUNIT 6"/>
    <property type="match status" value="1"/>
</dbReference>
<feature type="region of interest" description="Disordered" evidence="6">
    <location>
        <begin position="285"/>
        <end position="316"/>
    </location>
</feature>
<proteinExistence type="inferred from homology"/>
<evidence type="ECO:0000313" key="9">
    <source>
        <dbReference type="EMBL" id="KYQ96958.1"/>
    </source>
</evidence>
<dbReference type="InterPro" id="IPR054113">
    <property type="entry name" value="ORC6_cyclin-like_2nd"/>
</dbReference>
<evidence type="ECO:0000256" key="5">
    <source>
        <dbReference type="ARBA" id="ARBA00023242"/>
    </source>
</evidence>
<keyword evidence="4" id="KW-0238">DNA-binding</keyword>
<dbReference type="Gene3D" id="1.10.472.10">
    <property type="entry name" value="Cyclin-like"/>
    <property type="match status" value="1"/>
</dbReference>
<dbReference type="InterPro" id="IPR008721">
    <property type="entry name" value="ORC6_cyclin_first"/>
</dbReference>
<dbReference type="InterPro" id="IPR020529">
    <property type="entry name" value="ORC6_met/pln"/>
</dbReference>
<evidence type="ECO:0000259" key="7">
    <source>
        <dbReference type="Pfam" id="PF05460"/>
    </source>
</evidence>
<dbReference type="GO" id="GO:0003677">
    <property type="term" value="F:DNA binding"/>
    <property type="evidence" value="ECO:0007669"/>
    <property type="project" value="UniProtKB-KW"/>
</dbReference>
<dbReference type="STRING" id="361077.A0A151ZSS0"/>
<protein>
    <submittedName>
        <fullName evidence="9">PHD zinc finger-containing protein</fullName>
    </submittedName>
</protein>
<feature type="domain" description="ORC6 first cyclin-like" evidence="7">
    <location>
        <begin position="11"/>
        <end position="89"/>
    </location>
</feature>
<dbReference type="Pfam" id="PF21913">
    <property type="entry name" value="ORC6_2nd"/>
    <property type="match status" value="1"/>
</dbReference>
<dbReference type="OrthoDB" id="5552484at2759"/>
<evidence type="ECO:0000256" key="3">
    <source>
        <dbReference type="ARBA" id="ARBA00022705"/>
    </source>
</evidence>
<feature type="compositionally biased region" description="Low complexity" evidence="6">
    <location>
        <begin position="298"/>
        <end position="313"/>
    </location>
</feature>
<evidence type="ECO:0000256" key="6">
    <source>
        <dbReference type="SAM" id="MobiDB-lite"/>
    </source>
</evidence>
<dbReference type="PANTHER" id="PTHR13394">
    <property type="entry name" value="ORIGIN RECOGNITION COMPLEX SUBUNIT 6"/>
    <property type="match status" value="1"/>
</dbReference>
<dbReference type="AlphaFoldDB" id="A0A151ZSS0"/>
<name>A0A151ZSS0_TIELA</name>
<evidence type="ECO:0000256" key="4">
    <source>
        <dbReference type="ARBA" id="ARBA00023125"/>
    </source>
</evidence>
<dbReference type="EMBL" id="LODT01000021">
    <property type="protein sequence ID" value="KYQ96958.1"/>
    <property type="molecule type" value="Genomic_DNA"/>
</dbReference>
<dbReference type="InParanoid" id="A0A151ZSS0"/>
<evidence type="ECO:0000313" key="10">
    <source>
        <dbReference type="Proteomes" id="UP000076078"/>
    </source>
</evidence>
<dbReference type="OMA" id="IDLCFDC"/>
<reference evidence="9 10" key="1">
    <citation type="submission" date="2015-12" db="EMBL/GenBank/DDBJ databases">
        <title>Dictyostelia acquired genes for synthesis and detection of signals that induce cell-type specialization by lateral gene transfer from prokaryotes.</title>
        <authorList>
            <person name="Gloeckner G."/>
            <person name="Schaap P."/>
        </authorList>
    </citation>
    <scope>NUCLEOTIDE SEQUENCE [LARGE SCALE GENOMIC DNA]</scope>
    <source>
        <strain evidence="9 10">TK</strain>
    </source>
</reference>
<comment type="subcellular location">
    <subcellularLocation>
        <location evidence="1">Nucleus</location>
    </subcellularLocation>
</comment>
<sequence>MDIDALCLNLNITNKKVINKSKEFVRLSKVKLPAGLGPSEICRPAACLTIACQVLENEIDRNKAVKLSGGSEKLFHTALSSLHNILGIKKRLSILEIAIEFNQIPLVEPSDNLLEKYKSKFLAGIPELQAKFVDFSSAEISAAVFFIMSCQNEITIDKNKLIEYSKCNPVEFQRVINSIKEYCYTDSPFPTSPKLKLTLKSTKPVSQAEMKKQKDEMNKLDENRVNKGDLSLEQERKIIKKKKENSYKEWKTKVLQDNQQSNLKIKSLNQSNSRQERIDNFFNLSNTVDPIPVPQPKSNTTTTTTTTNNTSSNVTPGTLSPPIIIIDVDIDDINNSQCNSIIEMSNPESNTTTIDHQSIVTKI</sequence>
<dbReference type="GO" id="GO:0006270">
    <property type="term" value="P:DNA replication initiation"/>
    <property type="evidence" value="ECO:0007669"/>
    <property type="project" value="TreeGrafter"/>
</dbReference>